<sequence>MRIDVSLLPALAAAFMLAFARIGTMVMLMPGFGETNIPARAKLSIALGLTFLMLPAHRGAYNVDMGSIVPMLVLLVHEIIIGVVLGATARVTLSALQVAGSIIAQQLGLGFVTSVDPTQGQQGVLIGNFLTMLGITMLFATDTHHLVIAAINDSYKIFAPGEIMSTGDVAKLATNAFAAAFKIGTQLAAPFLVFGLVFNMGLGVLARLMPQMQVYFVGVPLSIMIGFLIFAVVLATMMGTYLEYVTGVMQQMMPRI</sequence>
<dbReference type="KEGG" id="trb:HB776_14305"/>
<feature type="transmembrane region" description="Helical" evidence="10">
    <location>
        <begin position="215"/>
        <end position="242"/>
    </location>
</feature>
<evidence type="ECO:0000256" key="7">
    <source>
        <dbReference type="ARBA" id="ARBA00023136"/>
    </source>
</evidence>
<keyword evidence="11" id="KW-0282">Flagellum</keyword>
<comment type="caution">
    <text evidence="10">Lacks conserved residue(s) required for the propagation of feature annotation.</text>
</comment>
<evidence type="ECO:0000256" key="2">
    <source>
        <dbReference type="ARBA" id="ARBA00009772"/>
    </source>
</evidence>
<organism evidence="11 12">
    <name type="scientific">Tardiphaga robiniae</name>
    <dbReference type="NCBI Taxonomy" id="943830"/>
    <lineage>
        <taxon>Bacteria</taxon>
        <taxon>Pseudomonadati</taxon>
        <taxon>Pseudomonadota</taxon>
        <taxon>Alphaproteobacteria</taxon>
        <taxon>Hyphomicrobiales</taxon>
        <taxon>Nitrobacteraceae</taxon>
        <taxon>Tardiphaga</taxon>
    </lineage>
</organism>
<comment type="similarity">
    <text evidence="2 10">Belongs to the FliR/MopE/SpaR family.</text>
</comment>
<keyword evidence="11" id="KW-0966">Cell projection</keyword>
<dbReference type="GO" id="GO:0006605">
    <property type="term" value="P:protein targeting"/>
    <property type="evidence" value="ECO:0007669"/>
    <property type="project" value="UniProtKB-UniRule"/>
</dbReference>
<accession>A0A7G6TZT3</accession>
<dbReference type="Proteomes" id="UP000515291">
    <property type="component" value="Chromosome"/>
</dbReference>
<proteinExistence type="inferred from homology"/>
<keyword evidence="11" id="KW-0969">Cilium</keyword>
<evidence type="ECO:0000256" key="1">
    <source>
        <dbReference type="ARBA" id="ARBA00002578"/>
    </source>
</evidence>
<reference evidence="12" key="1">
    <citation type="journal article" date="2020" name="Mol. Plant Microbe">
        <title>Rhizobial microsymbionts of the narrowly endemic Oxytropis species growing in Kamchatka are characterized by significant genetic diversity and possess a set of genes that are associated with T3SS and T6SS secretion systems and can affect the development of symbiosis.</title>
        <authorList>
            <person name="Safronova V."/>
            <person name="Guro P."/>
            <person name="Sazanova A."/>
            <person name="Kuznetsova I."/>
            <person name="Belimov A."/>
            <person name="Yakubov V."/>
            <person name="Chirak E."/>
            <person name="Afonin A."/>
            <person name="Gogolev Y."/>
            <person name="Andronov E."/>
            <person name="Tikhonovich I."/>
        </authorList>
    </citation>
    <scope>NUCLEOTIDE SEQUENCE [LARGE SCALE GENOMIC DNA]</scope>
    <source>
        <strain evidence="12">581</strain>
    </source>
</reference>
<dbReference type="NCBIfam" id="TIGR01400">
    <property type="entry name" value="fliR"/>
    <property type="match status" value="1"/>
</dbReference>
<dbReference type="PRINTS" id="PR00953">
    <property type="entry name" value="TYPE3IMRPROT"/>
</dbReference>
<keyword evidence="6 10" id="KW-1133">Transmembrane helix</keyword>
<dbReference type="GO" id="GO:0044780">
    <property type="term" value="P:bacterial-type flagellum assembly"/>
    <property type="evidence" value="ECO:0007669"/>
    <property type="project" value="UniProtKB-UniRule"/>
</dbReference>
<dbReference type="GO" id="GO:0009425">
    <property type="term" value="C:bacterial-type flagellum basal body"/>
    <property type="evidence" value="ECO:0007669"/>
    <property type="project" value="UniProtKB-SubCell"/>
</dbReference>
<keyword evidence="7 10" id="KW-0472">Membrane</keyword>
<dbReference type="EMBL" id="CP050292">
    <property type="protein sequence ID" value="QND72265.1"/>
    <property type="molecule type" value="Genomic_DNA"/>
</dbReference>
<comment type="function">
    <text evidence="1 10">Role in flagellar biosynthesis.</text>
</comment>
<evidence type="ECO:0000256" key="5">
    <source>
        <dbReference type="ARBA" id="ARBA00022692"/>
    </source>
</evidence>
<dbReference type="RefSeq" id="WP_184518740.1">
    <property type="nucleotide sequence ID" value="NZ_CP050292.1"/>
</dbReference>
<dbReference type="PANTHER" id="PTHR30065">
    <property type="entry name" value="FLAGELLAR BIOSYNTHETIC PROTEIN FLIR"/>
    <property type="match status" value="1"/>
</dbReference>
<name>A0A7G6TZT3_9BRAD</name>
<evidence type="ECO:0000256" key="3">
    <source>
        <dbReference type="ARBA" id="ARBA00021717"/>
    </source>
</evidence>
<dbReference type="InterPro" id="IPR002010">
    <property type="entry name" value="T3SS_IM_R"/>
</dbReference>
<dbReference type="PANTHER" id="PTHR30065:SF8">
    <property type="entry name" value="FLAGELLAR BIOSYNTHETIC PROTEIN FLIR"/>
    <property type="match status" value="1"/>
</dbReference>
<dbReference type="InterPro" id="IPR006303">
    <property type="entry name" value="FliR"/>
</dbReference>
<keyword evidence="8 10" id="KW-0975">Bacterial flagellum</keyword>
<dbReference type="GO" id="GO:0005886">
    <property type="term" value="C:plasma membrane"/>
    <property type="evidence" value="ECO:0007669"/>
    <property type="project" value="UniProtKB-SubCell"/>
</dbReference>
<evidence type="ECO:0000313" key="12">
    <source>
        <dbReference type="Proteomes" id="UP000515291"/>
    </source>
</evidence>
<evidence type="ECO:0000256" key="6">
    <source>
        <dbReference type="ARBA" id="ARBA00022989"/>
    </source>
</evidence>
<evidence type="ECO:0000256" key="4">
    <source>
        <dbReference type="ARBA" id="ARBA00022475"/>
    </source>
</evidence>
<feature type="transmembrane region" description="Helical" evidence="10">
    <location>
        <begin position="187"/>
        <end position="208"/>
    </location>
</feature>
<dbReference type="Pfam" id="PF01311">
    <property type="entry name" value="Bac_export_1"/>
    <property type="match status" value="1"/>
</dbReference>
<feature type="transmembrane region" description="Helical" evidence="10">
    <location>
        <begin position="124"/>
        <end position="141"/>
    </location>
</feature>
<evidence type="ECO:0000313" key="11">
    <source>
        <dbReference type="EMBL" id="QND72265.1"/>
    </source>
</evidence>
<keyword evidence="4 10" id="KW-1003">Cell membrane</keyword>
<keyword evidence="5 10" id="KW-0812">Transmembrane</keyword>
<comment type="subcellular location">
    <subcellularLocation>
        <location evidence="10">Cell membrane</location>
        <topology evidence="10">Multi-pass membrane protein</topology>
    </subcellularLocation>
    <subcellularLocation>
        <location evidence="10">Bacterial flagellum basal body</location>
    </subcellularLocation>
</comment>
<evidence type="ECO:0000256" key="9">
    <source>
        <dbReference type="NCBIfam" id="TIGR01400"/>
    </source>
</evidence>
<evidence type="ECO:0000256" key="8">
    <source>
        <dbReference type="ARBA" id="ARBA00023143"/>
    </source>
</evidence>
<feature type="transmembrane region" description="Helical" evidence="10">
    <location>
        <begin position="68"/>
        <end position="87"/>
    </location>
</feature>
<dbReference type="AlphaFoldDB" id="A0A7G6TZT3"/>
<gene>
    <name evidence="11" type="primary">fliR</name>
    <name evidence="11" type="ORF">HB776_14305</name>
</gene>
<protein>
    <recommendedName>
        <fullName evidence="3 9">Flagellar biosynthetic protein FliR</fullName>
    </recommendedName>
</protein>
<evidence type="ECO:0000256" key="10">
    <source>
        <dbReference type="RuleBase" id="RU362071"/>
    </source>
</evidence>